<proteinExistence type="predicted"/>
<keyword evidence="2" id="KW-1185">Reference proteome</keyword>
<keyword evidence="1" id="KW-0812">Transmembrane</keyword>
<evidence type="ECO:0000313" key="2">
    <source>
        <dbReference type="Proteomes" id="UP000095287"/>
    </source>
</evidence>
<dbReference type="AlphaFoldDB" id="A0A1I8A2H5"/>
<feature type="transmembrane region" description="Helical" evidence="1">
    <location>
        <begin position="79"/>
        <end position="110"/>
    </location>
</feature>
<keyword evidence="1" id="KW-1133">Transmembrane helix</keyword>
<dbReference type="WBParaSite" id="L893_g32027.t1">
    <property type="protein sequence ID" value="L893_g32027.t1"/>
    <property type="gene ID" value="L893_g32027"/>
</dbReference>
<sequence>MSLKCRSDISLCCCNVSATAVTAWLASLSVVADVSNIFTILLADYGPGVKIFFVCFSLVLLLVASLALVAVWTRNHKPLIPFLTLIIFATCMVATFCFFYLLVNVALIIFTGRQPQARDDKHWPTITVNLSLLLVIPVLVWCCVAVCRCFCAFLSGSPPSVELEEVEGTNPAQIMDG</sequence>
<name>A0A1I8A2H5_9BILA</name>
<protein>
    <submittedName>
        <fullName evidence="3">MARVEL domain-containing protein</fullName>
    </submittedName>
</protein>
<dbReference type="Proteomes" id="UP000095287">
    <property type="component" value="Unplaced"/>
</dbReference>
<feature type="transmembrane region" description="Helical" evidence="1">
    <location>
        <begin position="130"/>
        <end position="154"/>
    </location>
</feature>
<feature type="transmembrane region" description="Helical" evidence="1">
    <location>
        <begin position="51"/>
        <end position="72"/>
    </location>
</feature>
<evidence type="ECO:0000313" key="3">
    <source>
        <dbReference type="WBParaSite" id="L893_g32027.t1"/>
    </source>
</evidence>
<evidence type="ECO:0000256" key="1">
    <source>
        <dbReference type="SAM" id="Phobius"/>
    </source>
</evidence>
<reference evidence="3" key="1">
    <citation type="submission" date="2016-11" db="UniProtKB">
        <authorList>
            <consortium name="WormBaseParasite"/>
        </authorList>
    </citation>
    <scope>IDENTIFICATION</scope>
</reference>
<keyword evidence="1" id="KW-0472">Membrane</keyword>
<accession>A0A1I8A2H5</accession>
<organism evidence="2 3">
    <name type="scientific">Steinernema glaseri</name>
    <dbReference type="NCBI Taxonomy" id="37863"/>
    <lineage>
        <taxon>Eukaryota</taxon>
        <taxon>Metazoa</taxon>
        <taxon>Ecdysozoa</taxon>
        <taxon>Nematoda</taxon>
        <taxon>Chromadorea</taxon>
        <taxon>Rhabditida</taxon>
        <taxon>Tylenchina</taxon>
        <taxon>Panagrolaimomorpha</taxon>
        <taxon>Strongyloidoidea</taxon>
        <taxon>Steinernematidae</taxon>
        <taxon>Steinernema</taxon>
    </lineage>
</organism>